<feature type="transmembrane region" description="Helical" evidence="7">
    <location>
        <begin position="59"/>
        <end position="79"/>
    </location>
</feature>
<name>A0AA42DQH4_9FIRM</name>
<sequence length="185" mass="21027">MEIPFLLKPIILFVVAVFLLRLTGRRSIAQMTIAQTVMIISIGAIIVEPFADKDIKKTIATATIYILLLIIFEVASFYMKWFKKLAVGNKIIIIQDGKFDEAKLKKLRLTKEEVLSRLRQEGIPKLEYVEEGTLESNGEFGFRLTPGAEPLRVQDMVYILNEVLSEDIKNRVNLTAEEIIKGRGE</sequence>
<organism evidence="9 10">
    <name type="scientific">Holtiella tumoricola</name>
    <dbReference type="NCBI Taxonomy" id="3018743"/>
    <lineage>
        <taxon>Bacteria</taxon>
        <taxon>Bacillati</taxon>
        <taxon>Bacillota</taxon>
        <taxon>Clostridia</taxon>
        <taxon>Lachnospirales</taxon>
        <taxon>Cellulosilyticaceae</taxon>
        <taxon>Holtiella</taxon>
    </lineage>
</organism>
<feature type="transmembrane region" description="Helical" evidence="7">
    <location>
        <begin position="6"/>
        <end position="22"/>
    </location>
</feature>
<reference evidence="9" key="1">
    <citation type="journal article" date="2023" name="Int. J. Syst. Evol. Microbiol.">
        <title>&lt;i&gt;Holtiella tumoricola&lt;/i&gt; gen. nov. sp. nov., isolated from a human clinical sample.</title>
        <authorList>
            <person name="Allen-Vercoe E."/>
            <person name="Daigneault M.C."/>
            <person name="Vancuren S.J."/>
            <person name="Cochrane K."/>
            <person name="O'Neal L.L."/>
            <person name="Sankaranarayanan K."/>
            <person name="Lawson P.A."/>
        </authorList>
    </citation>
    <scope>NUCLEOTIDE SEQUENCE</scope>
    <source>
        <strain evidence="9">CC70A</strain>
    </source>
</reference>
<keyword evidence="4 7" id="KW-0812">Transmembrane</keyword>
<comment type="caution">
    <text evidence="9">The sequence shown here is derived from an EMBL/GenBank/DDBJ whole genome shotgun (WGS) entry which is preliminary data.</text>
</comment>
<evidence type="ECO:0000256" key="6">
    <source>
        <dbReference type="ARBA" id="ARBA00023136"/>
    </source>
</evidence>
<dbReference type="AlphaFoldDB" id="A0AA42DQH4"/>
<evidence type="ECO:0000256" key="5">
    <source>
        <dbReference type="ARBA" id="ARBA00022989"/>
    </source>
</evidence>
<evidence type="ECO:0000256" key="7">
    <source>
        <dbReference type="SAM" id="Phobius"/>
    </source>
</evidence>
<dbReference type="PANTHER" id="PTHR34582:SF2">
    <property type="entry name" value="UPF0702 TRANSMEMBRANE PROTEIN YDFR"/>
    <property type="match status" value="1"/>
</dbReference>
<dbReference type="Proteomes" id="UP001169242">
    <property type="component" value="Unassembled WGS sequence"/>
</dbReference>
<accession>A0AA42DQH4</accession>
<dbReference type="InterPro" id="IPR023090">
    <property type="entry name" value="UPF0702_alpha/beta_dom_sf"/>
</dbReference>
<evidence type="ECO:0000313" key="10">
    <source>
        <dbReference type="Proteomes" id="UP001169242"/>
    </source>
</evidence>
<dbReference type="RefSeq" id="WP_271013181.1">
    <property type="nucleotide sequence ID" value="NZ_JAQIFT010000061.1"/>
</dbReference>
<dbReference type="EMBL" id="JAQIFT010000061">
    <property type="protein sequence ID" value="MDA3733315.1"/>
    <property type="molecule type" value="Genomic_DNA"/>
</dbReference>
<comment type="subcellular location">
    <subcellularLocation>
        <location evidence="1">Cell membrane</location>
        <topology evidence="1">Multi-pass membrane protein</topology>
    </subcellularLocation>
</comment>
<protein>
    <submittedName>
        <fullName evidence="9">DUF421 domain-containing protein</fullName>
    </submittedName>
</protein>
<dbReference type="InterPro" id="IPR007353">
    <property type="entry name" value="DUF421"/>
</dbReference>
<keyword evidence="6 7" id="KW-0472">Membrane</keyword>
<evidence type="ECO:0000256" key="3">
    <source>
        <dbReference type="ARBA" id="ARBA00022475"/>
    </source>
</evidence>
<gene>
    <name evidence="9" type="ORF">PBV87_17690</name>
</gene>
<proteinExistence type="inferred from homology"/>
<evidence type="ECO:0000259" key="8">
    <source>
        <dbReference type="Pfam" id="PF04239"/>
    </source>
</evidence>
<keyword evidence="3" id="KW-1003">Cell membrane</keyword>
<dbReference type="Gene3D" id="3.30.240.20">
    <property type="entry name" value="bsu07140 like domains"/>
    <property type="match status" value="1"/>
</dbReference>
<dbReference type="PANTHER" id="PTHR34582">
    <property type="entry name" value="UPF0702 TRANSMEMBRANE PROTEIN YCAP"/>
    <property type="match status" value="1"/>
</dbReference>
<evidence type="ECO:0000313" key="9">
    <source>
        <dbReference type="EMBL" id="MDA3733315.1"/>
    </source>
</evidence>
<comment type="similarity">
    <text evidence="2">Belongs to the UPF0702 family.</text>
</comment>
<evidence type="ECO:0000256" key="4">
    <source>
        <dbReference type="ARBA" id="ARBA00022692"/>
    </source>
</evidence>
<keyword evidence="10" id="KW-1185">Reference proteome</keyword>
<feature type="domain" description="YetF C-terminal" evidence="8">
    <location>
        <begin position="80"/>
        <end position="146"/>
    </location>
</feature>
<evidence type="ECO:0000256" key="1">
    <source>
        <dbReference type="ARBA" id="ARBA00004651"/>
    </source>
</evidence>
<feature type="transmembrane region" description="Helical" evidence="7">
    <location>
        <begin position="29"/>
        <end position="47"/>
    </location>
</feature>
<dbReference type="Pfam" id="PF04239">
    <property type="entry name" value="DUF421"/>
    <property type="match status" value="1"/>
</dbReference>
<dbReference type="GO" id="GO:0005886">
    <property type="term" value="C:plasma membrane"/>
    <property type="evidence" value="ECO:0007669"/>
    <property type="project" value="UniProtKB-SubCell"/>
</dbReference>
<evidence type="ECO:0000256" key="2">
    <source>
        <dbReference type="ARBA" id="ARBA00006448"/>
    </source>
</evidence>
<keyword evidence="5 7" id="KW-1133">Transmembrane helix</keyword>